<gene>
    <name evidence="2" type="ORF">HMPREF9194_00550</name>
</gene>
<dbReference type="EMBL" id="ATFF01000006">
    <property type="protein sequence ID" value="EPF30236.1"/>
    <property type="molecule type" value="Genomic_DNA"/>
</dbReference>
<dbReference type="PANTHER" id="PTHR47197:SF3">
    <property type="entry name" value="DIHYDRO-HEME D1 DEHYDROGENASE"/>
    <property type="match status" value="1"/>
</dbReference>
<reference evidence="2 3" key="1">
    <citation type="submission" date="2013-04" db="EMBL/GenBank/DDBJ databases">
        <title>The Genome Sequence of Treponema maltophilum ATCC 51939.</title>
        <authorList>
            <consortium name="The Broad Institute Genomics Platform"/>
            <person name="Earl A."/>
            <person name="Ward D."/>
            <person name="Feldgarden M."/>
            <person name="Gevers D."/>
            <person name="Leonetti C."/>
            <person name="Blanton J.M."/>
            <person name="Dewhirst F.E."/>
            <person name="Izard J."/>
            <person name="Walker B."/>
            <person name="Young S."/>
            <person name="Zeng Q."/>
            <person name="Gargeya S."/>
            <person name="Fitzgerald M."/>
            <person name="Haas B."/>
            <person name="Abouelleil A."/>
            <person name="Allen A.W."/>
            <person name="Alvarado L."/>
            <person name="Arachchi H.M."/>
            <person name="Berlin A.M."/>
            <person name="Chapman S.B."/>
            <person name="Gainer-Dewar J."/>
            <person name="Goldberg J."/>
            <person name="Griggs A."/>
            <person name="Gujja S."/>
            <person name="Hansen M."/>
            <person name="Howarth C."/>
            <person name="Imamovic A."/>
            <person name="Ireland A."/>
            <person name="Larimer J."/>
            <person name="McCowan C."/>
            <person name="Murphy C."/>
            <person name="Pearson M."/>
            <person name="Poon T.W."/>
            <person name="Priest M."/>
            <person name="Roberts A."/>
            <person name="Saif S."/>
            <person name="Shea T."/>
            <person name="Sisk P."/>
            <person name="Sykes S."/>
            <person name="Wortman J."/>
            <person name="Nusbaum C."/>
            <person name="Birren B."/>
        </authorList>
    </citation>
    <scope>NUCLEOTIDE SEQUENCE [LARGE SCALE GENOMIC DNA]</scope>
    <source>
        <strain evidence="2 3">ATCC 51939</strain>
    </source>
</reference>
<dbReference type="PANTHER" id="PTHR47197">
    <property type="entry name" value="PROTEIN NIRF"/>
    <property type="match status" value="1"/>
</dbReference>
<proteinExistence type="predicted"/>
<dbReference type="OrthoDB" id="9772811at2"/>
<evidence type="ECO:0000313" key="2">
    <source>
        <dbReference type="EMBL" id="EPF30236.1"/>
    </source>
</evidence>
<dbReference type="Proteomes" id="UP000014541">
    <property type="component" value="Unassembled WGS sequence"/>
</dbReference>
<protein>
    <submittedName>
        <fullName evidence="2">40-residue YVTN family beta-propeller</fullName>
    </submittedName>
</protein>
<dbReference type="InterPro" id="IPR051200">
    <property type="entry name" value="Host-pathogen_enzymatic-act"/>
</dbReference>
<comment type="caution">
    <text evidence="2">The sequence shown here is derived from an EMBL/GenBank/DDBJ whole genome shotgun (WGS) entry which is preliminary data.</text>
</comment>
<dbReference type="AlphaFoldDB" id="S3K015"/>
<name>S3K015_TREMA</name>
<keyword evidence="3" id="KW-1185">Reference proteome</keyword>
<dbReference type="STRING" id="1125699.HMPREF9194_00550"/>
<dbReference type="Gene3D" id="2.130.10.10">
    <property type="entry name" value="YVTN repeat-like/Quinoprotein amine dehydrogenase"/>
    <property type="match status" value="1"/>
</dbReference>
<dbReference type="InterPro" id="IPR015943">
    <property type="entry name" value="WD40/YVTN_repeat-like_dom_sf"/>
</dbReference>
<feature type="transmembrane region" description="Helical" evidence="1">
    <location>
        <begin position="36"/>
        <end position="59"/>
    </location>
</feature>
<evidence type="ECO:0000256" key="1">
    <source>
        <dbReference type="SAM" id="Phobius"/>
    </source>
</evidence>
<dbReference type="InterPro" id="IPR011044">
    <property type="entry name" value="Quino_amine_DH_bsu"/>
</dbReference>
<keyword evidence="1" id="KW-0812">Transmembrane</keyword>
<dbReference type="eggNOG" id="COG3391">
    <property type="taxonomic scope" value="Bacteria"/>
</dbReference>
<dbReference type="PATRIC" id="fig|1125699.3.peg.562"/>
<dbReference type="RefSeq" id="WP_016524847.1">
    <property type="nucleotide sequence ID" value="NZ_KE332518.1"/>
</dbReference>
<organism evidence="2 3">
    <name type="scientific">Treponema maltophilum ATCC 51939</name>
    <dbReference type="NCBI Taxonomy" id="1125699"/>
    <lineage>
        <taxon>Bacteria</taxon>
        <taxon>Pseudomonadati</taxon>
        <taxon>Spirochaetota</taxon>
        <taxon>Spirochaetia</taxon>
        <taxon>Spirochaetales</taxon>
        <taxon>Treponemataceae</taxon>
        <taxon>Treponema</taxon>
    </lineage>
</organism>
<sequence length="455" mass="51040">MNRNSLVPELTVSNFGKNMIEPSSARRPNYLKRSRFFAAAAAYAAFAASICVLCAQTVFDVTVQPFADTRFFVDGVQTTPRVLETDNTLAILRFTFADEPQRLEIRHEGFRPVVLTHEELCRKRGVAFLSPEDSDYDVVSVFQTGAKPKSVRFINDTQAAVTLLEANGADIIDTQSGTVRRIRPPADYARKEGFVESLVLPERNELWLSQMSASCVHVFDLNTLDYKRSVKLTGEWCKVMAYNSVSGRVYVSNWISRDISVINPAAYEEERKIPVAAVPRGMAFSRDGSYLYCAQFEDSSGRSRCKLIKKELSTFKTVSESGTPGAKRHIVTDFRADRLYVSDMLNSCVEVYSLKDDSLIASIKVFNNPNTVVLSPDRSLLYVSCRGPNNPEKGYLYKGFKMGRLDIIDTRTLEVTESIEAGNQPTGLDVSPDGRTVILSDFLDNRVRVFRRRGQ</sequence>
<dbReference type="HOGENOM" id="CLU_049724_0_0_12"/>
<keyword evidence="1" id="KW-1133">Transmembrane helix</keyword>
<accession>S3K015</accession>
<evidence type="ECO:0000313" key="3">
    <source>
        <dbReference type="Proteomes" id="UP000014541"/>
    </source>
</evidence>
<dbReference type="SUPFAM" id="SSF50969">
    <property type="entry name" value="YVTN repeat-like/Quinoprotein amine dehydrogenase"/>
    <property type="match status" value="1"/>
</dbReference>
<keyword evidence="1" id="KW-0472">Membrane</keyword>